<reference evidence="1" key="1">
    <citation type="submission" date="2015-05" db="UniProtKB">
        <authorList>
            <consortium name="EnsemblMetazoa"/>
        </authorList>
    </citation>
    <scope>IDENTIFICATION</scope>
</reference>
<dbReference type="VEuPathDB" id="VectorBase:RPRC014622"/>
<dbReference type="AlphaFoldDB" id="T1IEA2"/>
<evidence type="ECO:0000313" key="2">
    <source>
        <dbReference type="Proteomes" id="UP000015103"/>
    </source>
</evidence>
<dbReference type="HOGENOM" id="CLU_3360257_0_0_1"/>
<dbReference type="EnsemblMetazoa" id="RPRC014622-RA">
    <property type="protein sequence ID" value="RPRC014622-PA"/>
    <property type="gene ID" value="RPRC014622"/>
</dbReference>
<dbReference type="InParanoid" id="T1IEA2"/>
<accession>T1IEA2</accession>
<proteinExistence type="predicted"/>
<dbReference type="Proteomes" id="UP000015103">
    <property type="component" value="Unassembled WGS sequence"/>
</dbReference>
<protein>
    <submittedName>
        <fullName evidence="1">Uncharacterized protein</fullName>
    </submittedName>
</protein>
<sequence>MIQSTFGKSNILTKLVNLQQRADSVRIRFRLASMGQ</sequence>
<dbReference type="EMBL" id="ACPB03026140">
    <property type="status" value="NOT_ANNOTATED_CDS"/>
    <property type="molecule type" value="Genomic_DNA"/>
</dbReference>
<evidence type="ECO:0000313" key="1">
    <source>
        <dbReference type="EnsemblMetazoa" id="RPRC014622-PA"/>
    </source>
</evidence>
<keyword evidence="2" id="KW-1185">Reference proteome</keyword>
<name>T1IEA2_RHOPR</name>
<organism evidence="1 2">
    <name type="scientific">Rhodnius prolixus</name>
    <name type="common">Triatomid bug</name>
    <dbReference type="NCBI Taxonomy" id="13249"/>
    <lineage>
        <taxon>Eukaryota</taxon>
        <taxon>Metazoa</taxon>
        <taxon>Ecdysozoa</taxon>
        <taxon>Arthropoda</taxon>
        <taxon>Hexapoda</taxon>
        <taxon>Insecta</taxon>
        <taxon>Pterygota</taxon>
        <taxon>Neoptera</taxon>
        <taxon>Paraneoptera</taxon>
        <taxon>Hemiptera</taxon>
        <taxon>Heteroptera</taxon>
        <taxon>Panheteroptera</taxon>
        <taxon>Cimicomorpha</taxon>
        <taxon>Reduviidae</taxon>
        <taxon>Triatominae</taxon>
        <taxon>Rhodnius</taxon>
    </lineage>
</organism>